<proteinExistence type="predicted"/>
<sequence>MRAEADAFQTLLAGGRFGSYAPLFEQHARVRAAVSALTGFRTDQIAFQPNTAQGLMHAMFGVTGAVALSPAEFPAITFATVRAQQALGVAAPQWLETDHGRVTPGNIRDQLDASTVAVAVSLVDFRTGYLADLEGIRQVIGDRLLIVDAIQGFGVVEAPYGVADVVVAGGQKWVRAGWGTGFLALSDRALEHLTPVWSGFTGTEHEGLPLDEVLPPASDARAYAISNPDPLAMARFSGALEELARVGVGEVHARIAARVDDIIDAADEFAIPVVSPRAEAERAGIVVLEPDADQLTVLAAALHNHGVSVTVRGGTVRLAPHASTEAETLTMLRSALLSFATATTR</sequence>
<dbReference type="Gene3D" id="3.40.640.10">
    <property type="entry name" value="Type I PLP-dependent aspartate aminotransferase-like (Major domain)"/>
    <property type="match status" value="1"/>
</dbReference>
<gene>
    <name evidence="2" type="ORF">D7I47_09375</name>
</gene>
<organism evidence="2 3">
    <name type="scientific">Protaetiibacter intestinalis</name>
    <dbReference type="NCBI Taxonomy" id="2419774"/>
    <lineage>
        <taxon>Bacteria</taxon>
        <taxon>Bacillati</taxon>
        <taxon>Actinomycetota</taxon>
        <taxon>Actinomycetes</taxon>
        <taxon>Micrococcales</taxon>
        <taxon>Microbacteriaceae</taxon>
        <taxon>Protaetiibacter</taxon>
    </lineage>
</organism>
<keyword evidence="2" id="KW-0032">Aminotransferase</keyword>
<keyword evidence="3" id="KW-1185">Reference proteome</keyword>
<dbReference type="SUPFAM" id="SSF53383">
    <property type="entry name" value="PLP-dependent transferases"/>
    <property type="match status" value="1"/>
</dbReference>
<dbReference type="Proteomes" id="UP000278886">
    <property type="component" value="Chromosome"/>
</dbReference>
<dbReference type="PANTHER" id="PTHR43586:SF15">
    <property type="entry name" value="BLR3095 PROTEIN"/>
    <property type="match status" value="1"/>
</dbReference>
<feature type="domain" description="Aminotransferase class V" evidence="1">
    <location>
        <begin position="27"/>
        <end position="333"/>
    </location>
</feature>
<reference evidence="3" key="1">
    <citation type="submission" date="2018-09" db="EMBL/GenBank/DDBJ databases">
        <title>Genome sequencing of strain 2DFWR-13.</title>
        <authorList>
            <person name="Heo J."/>
            <person name="Kim S.-J."/>
            <person name="Kwon S.-W."/>
        </authorList>
    </citation>
    <scope>NUCLEOTIDE SEQUENCE [LARGE SCALE GENOMIC DNA]</scope>
    <source>
        <strain evidence="3">2DFWR-13</strain>
    </source>
</reference>
<accession>A0A387BC26</accession>
<dbReference type="GO" id="GO:0008483">
    <property type="term" value="F:transaminase activity"/>
    <property type="evidence" value="ECO:0007669"/>
    <property type="project" value="UniProtKB-KW"/>
</dbReference>
<dbReference type="Pfam" id="PF00266">
    <property type="entry name" value="Aminotran_5"/>
    <property type="match status" value="1"/>
</dbReference>
<name>A0A387BC26_9MICO</name>
<dbReference type="OrthoDB" id="4743071at2"/>
<dbReference type="InterPro" id="IPR000192">
    <property type="entry name" value="Aminotrans_V_dom"/>
</dbReference>
<dbReference type="AlphaFoldDB" id="A0A387BC26"/>
<evidence type="ECO:0000313" key="3">
    <source>
        <dbReference type="Proteomes" id="UP000278886"/>
    </source>
</evidence>
<dbReference type="PANTHER" id="PTHR43586">
    <property type="entry name" value="CYSTEINE DESULFURASE"/>
    <property type="match status" value="1"/>
</dbReference>
<dbReference type="EMBL" id="CP032630">
    <property type="protein sequence ID" value="AYF99531.1"/>
    <property type="molecule type" value="Genomic_DNA"/>
</dbReference>
<dbReference type="KEGG" id="lyd:D7I47_09375"/>
<evidence type="ECO:0000259" key="1">
    <source>
        <dbReference type="Pfam" id="PF00266"/>
    </source>
</evidence>
<evidence type="ECO:0000313" key="2">
    <source>
        <dbReference type="EMBL" id="AYF99531.1"/>
    </source>
</evidence>
<dbReference type="Gene3D" id="3.90.1150.10">
    <property type="entry name" value="Aspartate Aminotransferase, domain 1"/>
    <property type="match status" value="1"/>
</dbReference>
<dbReference type="InterPro" id="IPR015422">
    <property type="entry name" value="PyrdxlP-dep_Trfase_small"/>
</dbReference>
<protein>
    <submittedName>
        <fullName evidence="2">Aminotransferase class V-fold PLP-dependent enzyme</fullName>
    </submittedName>
</protein>
<keyword evidence="2" id="KW-0808">Transferase</keyword>
<dbReference type="InterPro" id="IPR015424">
    <property type="entry name" value="PyrdxlP-dep_Trfase"/>
</dbReference>
<dbReference type="InterPro" id="IPR015421">
    <property type="entry name" value="PyrdxlP-dep_Trfase_major"/>
</dbReference>